<gene>
    <name evidence="1" type="ORF">GFK26_05890</name>
</gene>
<organism evidence="1 2">
    <name type="scientific">Variovorax paradoxus</name>
    <dbReference type="NCBI Taxonomy" id="34073"/>
    <lineage>
        <taxon>Bacteria</taxon>
        <taxon>Pseudomonadati</taxon>
        <taxon>Pseudomonadota</taxon>
        <taxon>Betaproteobacteria</taxon>
        <taxon>Burkholderiales</taxon>
        <taxon>Comamonadaceae</taxon>
        <taxon>Variovorax</taxon>
    </lineage>
</organism>
<dbReference type="Proteomes" id="UP000326780">
    <property type="component" value="Chromosome"/>
</dbReference>
<evidence type="ECO:0000313" key="1">
    <source>
        <dbReference type="EMBL" id="QFZ87496.1"/>
    </source>
</evidence>
<dbReference type="Pfam" id="PF12059">
    <property type="entry name" value="DUF3540"/>
    <property type="match status" value="1"/>
</dbReference>
<name>A0A5Q0MDB7_VARPD</name>
<proteinExistence type="predicted"/>
<dbReference type="InterPro" id="IPR021927">
    <property type="entry name" value="DUF3540"/>
</dbReference>
<evidence type="ECO:0000313" key="2">
    <source>
        <dbReference type="Proteomes" id="UP000326780"/>
    </source>
</evidence>
<accession>A0A5Q0MDB7</accession>
<protein>
    <submittedName>
        <fullName evidence="1">DUF3540 domain-containing protein</fullName>
    </submittedName>
</protein>
<sequence>MVNALGTVTAILPGGIHSVDSDGHVLRCLRAASCLLRPEIGDIVLVSGPDERRLYLTAVAEQADAGVAHIEVAGDLTLASQRGAVRVQAASELQLSGPRALRMDTAQLHLDAQAAECQVGHMSYQGVEARATVLNMRVVGRVYEAIVDRLVHLSKSAFRMTEGVDQVHAGQIDYNASEMARVHGRNTVVTAKDLIKADAKQIHMG</sequence>
<dbReference type="EMBL" id="CP045644">
    <property type="protein sequence ID" value="QFZ87496.1"/>
    <property type="molecule type" value="Genomic_DNA"/>
</dbReference>
<reference evidence="1 2" key="1">
    <citation type="submission" date="2019-10" db="EMBL/GenBank/DDBJ databases">
        <title>Complete genome sequence of Variovorax paradoxus 5C-2.</title>
        <authorList>
            <person name="Gogoleva N.E."/>
            <person name="Balkin A.S."/>
        </authorList>
    </citation>
    <scope>NUCLEOTIDE SEQUENCE [LARGE SCALE GENOMIC DNA]</scope>
    <source>
        <strain evidence="1 2">5C-2</strain>
    </source>
</reference>
<dbReference type="AlphaFoldDB" id="A0A5Q0MDB7"/>